<dbReference type="InterPro" id="IPR001347">
    <property type="entry name" value="SIS_dom"/>
</dbReference>
<name>A0ABP8UCR9_9ACTN</name>
<feature type="domain" description="SIS" evidence="1">
    <location>
        <begin position="23"/>
        <end position="197"/>
    </location>
</feature>
<dbReference type="InterPro" id="IPR046348">
    <property type="entry name" value="SIS_dom_sf"/>
</dbReference>
<dbReference type="Gene3D" id="3.40.50.10490">
    <property type="entry name" value="Glucose-6-phosphate isomerase like protein, domain 1"/>
    <property type="match status" value="1"/>
</dbReference>
<dbReference type="EMBL" id="BAABHK010000006">
    <property type="protein sequence ID" value="GAA4628358.1"/>
    <property type="molecule type" value="Genomic_DNA"/>
</dbReference>
<evidence type="ECO:0000313" key="3">
    <source>
        <dbReference type="Proteomes" id="UP001501442"/>
    </source>
</evidence>
<comment type="caution">
    <text evidence="2">The sequence shown here is derived from an EMBL/GenBank/DDBJ whole genome shotgun (WGS) entry which is preliminary data.</text>
</comment>
<keyword evidence="3" id="KW-1185">Reference proteome</keyword>
<organism evidence="2 3">
    <name type="scientific">Actinoallomurus vinaceus</name>
    <dbReference type="NCBI Taxonomy" id="1080074"/>
    <lineage>
        <taxon>Bacteria</taxon>
        <taxon>Bacillati</taxon>
        <taxon>Actinomycetota</taxon>
        <taxon>Actinomycetes</taxon>
        <taxon>Streptosporangiales</taxon>
        <taxon>Thermomonosporaceae</taxon>
        <taxon>Actinoallomurus</taxon>
    </lineage>
</organism>
<reference evidence="3" key="1">
    <citation type="journal article" date="2019" name="Int. J. Syst. Evol. Microbiol.">
        <title>The Global Catalogue of Microorganisms (GCM) 10K type strain sequencing project: providing services to taxonomists for standard genome sequencing and annotation.</title>
        <authorList>
            <consortium name="The Broad Institute Genomics Platform"/>
            <consortium name="The Broad Institute Genome Sequencing Center for Infectious Disease"/>
            <person name="Wu L."/>
            <person name="Ma J."/>
        </authorList>
    </citation>
    <scope>NUCLEOTIDE SEQUENCE [LARGE SCALE GENOMIC DNA]</scope>
    <source>
        <strain evidence="3">JCM 17939</strain>
    </source>
</reference>
<gene>
    <name evidence="2" type="ORF">GCM10023196_044340</name>
</gene>
<accession>A0ABP8UCR9</accession>
<evidence type="ECO:0000259" key="1">
    <source>
        <dbReference type="PROSITE" id="PS51464"/>
    </source>
</evidence>
<protein>
    <submittedName>
        <fullName evidence="2">SIS domain-containing protein</fullName>
    </submittedName>
</protein>
<proteinExistence type="predicted"/>
<evidence type="ECO:0000313" key="2">
    <source>
        <dbReference type="EMBL" id="GAA4628358.1"/>
    </source>
</evidence>
<dbReference type="Proteomes" id="UP001501442">
    <property type="component" value="Unassembled WGS sequence"/>
</dbReference>
<dbReference type="SUPFAM" id="SSF53697">
    <property type="entry name" value="SIS domain"/>
    <property type="match status" value="1"/>
</dbReference>
<sequence>MRAHLDRVERHNAEALNRACGLILDTVTGGGLLYLGGSGHSLGMVLEGFFRAGGLACVYPLYRPEISPLHGAWPATQAERRSGMAAPVLEAAAPRRGDLVMIFSNSGANPYPVELAMAAKSYGLPVIAVASGPSMEIAPARAGVKLGEVADLVLDTLAPPGDVSHPPDAPRTAALSSLSSVYLWNLLLACMSDRAELPLWVSANVPGGDERNAELLARYSERVPVLRTSVMG</sequence>
<dbReference type="RefSeq" id="WP_345433323.1">
    <property type="nucleotide sequence ID" value="NZ_BAABHK010000006.1"/>
</dbReference>
<dbReference type="Pfam" id="PF13580">
    <property type="entry name" value="SIS_2"/>
    <property type="match status" value="1"/>
</dbReference>
<dbReference type="NCBIfam" id="NF002805">
    <property type="entry name" value="PRK02947.1"/>
    <property type="match status" value="1"/>
</dbReference>
<dbReference type="PROSITE" id="PS51464">
    <property type="entry name" value="SIS"/>
    <property type="match status" value="1"/>
</dbReference>